<evidence type="ECO:0000313" key="1">
    <source>
        <dbReference type="EMBL" id="QHT81664.1"/>
    </source>
</evidence>
<sequence>MFTSTFIDYMNYTVDYHKQTTPYENLYKIFTIDELELQAFFREFEYQFSTNKIHLYDKTYKCELSYSMTDKIKQVFIKSMDQIGFTYINCDSKYASKVIEELISMQYTIVIGNLDDCFKTSIYIIF</sequence>
<dbReference type="AlphaFoldDB" id="A0A6C0HMN5"/>
<reference evidence="1" key="1">
    <citation type="journal article" date="2020" name="Nature">
        <title>Giant virus diversity and host interactions through global metagenomics.</title>
        <authorList>
            <person name="Schulz F."/>
            <person name="Roux S."/>
            <person name="Paez-Espino D."/>
            <person name="Jungbluth S."/>
            <person name="Walsh D.A."/>
            <person name="Denef V.J."/>
            <person name="McMahon K.D."/>
            <person name="Konstantinidis K.T."/>
            <person name="Eloe-Fadrosh E.A."/>
            <person name="Kyrpides N.C."/>
            <person name="Woyke T."/>
        </authorList>
    </citation>
    <scope>NUCLEOTIDE SEQUENCE</scope>
    <source>
        <strain evidence="1">GVMAG-M-3300023184-13</strain>
    </source>
</reference>
<proteinExistence type="predicted"/>
<protein>
    <submittedName>
        <fullName evidence="1">Uncharacterized protein</fullName>
    </submittedName>
</protein>
<organism evidence="1">
    <name type="scientific">viral metagenome</name>
    <dbReference type="NCBI Taxonomy" id="1070528"/>
    <lineage>
        <taxon>unclassified sequences</taxon>
        <taxon>metagenomes</taxon>
        <taxon>organismal metagenomes</taxon>
    </lineage>
</organism>
<name>A0A6C0HMN5_9ZZZZ</name>
<accession>A0A6C0HMN5</accession>
<dbReference type="EMBL" id="MN739987">
    <property type="protein sequence ID" value="QHT81664.1"/>
    <property type="molecule type" value="Genomic_DNA"/>
</dbReference>